<reference evidence="2 3" key="1">
    <citation type="submission" date="2019-05" db="EMBL/GenBank/DDBJ databases">
        <title>Another draft genome of Portunus trituberculatus and its Hox gene families provides insights of decapod evolution.</title>
        <authorList>
            <person name="Jeong J.-H."/>
            <person name="Song I."/>
            <person name="Kim S."/>
            <person name="Choi T."/>
            <person name="Kim D."/>
            <person name="Ryu S."/>
            <person name="Kim W."/>
        </authorList>
    </citation>
    <scope>NUCLEOTIDE SEQUENCE [LARGE SCALE GENOMIC DNA]</scope>
    <source>
        <tissue evidence="2">Muscle</tissue>
    </source>
</reference>
<gene>
    <name evidence="2" type="ORF">E2C01_054981</name>
</gene>
<evidence type="ECO:0000256" key="1">
    <source>
        <dbReference type="SAM" id="MobiDB-lite"/>
    </source>
</evidence>
<evidence type="ECO:0000313" key="2">
    <source>
        <dbReference type="EMBL" id="MPC60921.1"/>
    </source>
</evidence>
<dbReference type="AlphaFoldDB" id="A0A5B7GL87"/>
<dbReference type="Proteomes" id="UP000324222">
    <property type="component" value="Unassembled WGS sequence"/>
</dbReference>
<accession>A0A5B7GL87</accession>
<evidence type="ECO:0000313" key="3">
    <source>
        <dbReference type="Proteomes" id="UP000324222"/>
    </source>
</evidence>
<dbReference type="EMBL" id="VSRR010018037">
    <property type="protein sequence ID" value="MPC60921.1"/>
    <property type="molecule type" value="Genomic_DNA"/>
</dbReference>
<feature type="compositionally biased region" description="Polar residues" evidence="1">
    <location>
        <begin position="48"/>
        <end position="58"/>
    </location>
</feature>
<proteinExistence type="predicted"/>
<keyword evidence="3" id="KW-1185">Reference proteome</keyword>
<organism evidence="2 3">
    <name type="scientific">Portunus trituberculatus</name>
    <name type="common">Swimming crab</name>
    <name type="synonym">Neptunus trituberculatus</name>
    <dbReference type="NCBI Taxonomy" id="210409"/>
    <lineage>
        <taxon>Eukaryota</taxon>
        <taxon>Metazoa</taxon>
        <taxon>Ecdysozoa</taxon>
        <taxon>Arthropoda</taxon>
        <taxon>Crustacea</taxon>
        <taxon>Multicrustacea</taxon>
        <taxon>Malacostraca</taxon>
        <taxon>Eumalacostraca</taxon>
        <taxon>Eucarida</taxon>
        <taxon>Decapoda</taxon>
        <taxon>Pleocyemata</taxon>
        <taxon>Brachyura</taxon>
        <taxon>Eubrachyura</taxon>
        <taxon>Portunoidea</taxon>
        <taxon>Portunidae</taxon>
        <taxon>Portuninae</taxon>
        <taxon>Portunus</taxon>
    </lineage>
</organism>
<comment type="caution">
    <text evidence="2">The sequence shown here is derived from an EMBL/GenBank/DDBJ whole genome shotgun (WGS) entry which is preliminary data.</text>
</comment>
<sequence>MDGQFSAIMTLSNGSLDPPFPLLLLPYHDPSSSAPPLCSHHAAPPAPSITTTNISKSNLSTPPSPPHPQHLPTSLTLFLLLLLLFPYAITTQLPRCSFITSTSAAHAHNASTIPH</sequence>
<feature type="region of interest" description="Disordered" evidence="1">
    <location>
        <begin position="31"/>
        <end position="68"/>
    </location>
</feature>
<name>A0A5B7GL87_PORTR</name>
<protein>
    <submittedName>
        <fullName evidence="2">Uncharacterized protein</fullName>
    </submittedName>
</protein>